<keyword evidence="2" id="KW-1185">Reference proteome</keyword>
<name>A0A9N7V3R1_PLEPL</name>
<proteinExistence type="predicted"/>
<organism evidence="1 2">
    <name type="scientific">Pleuronectes platessa</name>
    <name type="common">European plaice</name>
    <dbReference type="NCBI Taxonomy" id="8262"/>
    <lineage>
        <taxon>Eukaryota</taxon>
        <taxon>Metazoa</taxon>
        <taxon>Chordata</taxon>
        <taxon>Craniata</taxon>
        <taxon>Vertebrata</taxon>
        <taxon>Euteleostomi</taxon>
        <taxon>Actinopterygii</taxon>
        <taxon>Neopterygii</taxon>
        <taxon>Teleostei</taxon>
        <taxon>Neoteleostei</taxon>
        <taxon>Acanthomorphata</taxon>
        <taxon>Carangaria</taxon>
        <taxon>Pleuronectiformes</taxon>
        <taxon>Pleuronectoidei</taxon>
        <taxon>Pleuronectidae</taxon>
        <taxon>Pleuronectes</taxon>
    </lineage>
</organism>
<dbReference type="Proteomes" id="UP001153269">
    <property type="component" value="Unassembled WGS sequence"/>
</dbReference>
<dbReference type="EMBL" id="CADEAL010002668">
    <property type="protein sequence ID" value="CAB1441548.1"/>
    <property type="molecule type" value="Genomic_DNA"/>
</dbReference>
<reference evidence="1" key="1">
    <citation type="submission" date="2020-03" db="EMBL/GenBank/DDBJ databases">
        <authorList>
            <person name="Weist P."/>
        </authorList>
    </citation>
    <scope>NUCLEOTIDE SEQUENCE</scope>
</reference>
<evidence type="ECO:0000313" key="2">
    <source>
        <dbReference type="Proteomes" id="UP001153269"/>
    </source>
</evidence>
<gene>
    <name evidence="1" type="ORF">PLEPLA_LOCUS29311</name>
</gene>
<protein>
    <submittedName>
        <fullName evidence="1">Uncharacterized protein</fullName>
    </submittedName>
</protein>
<dbReference type="AlphaFoldDB" id="A0A9N7V3R1"/>
<evidence type="ECO:0000313" key="1">
    <source>
        <dbReference type="EMBL" id="CAB1441548.1"/>
    </source>
</evidence>
<sequence>MPSTKTVHLCPVCQKGNNMSFDAAKKQHRADAFAAAADEVWTVKTLILWMAIYFRQQLRPLQRGLIHSTDRGDNRWLDPGQILLRGHRRSRSGEMAVAVAACADEVQAPGLRRPSIISIKLKLACLPPDNELGPPV</sequence>
<accession>A0A9N7V3R1</accession>
<comment type="caution">
    <text evidence="1">The sequence shown here is derived from an EMBL/GenBank/DDBJ whole genome shotgun (WGS) entry which is preliminary data.</text>
</comment>